<dbReference type="PANTHER" id="PTHR40623:SF2">
    <property type="entry name" value="INTEGRAL MEMBRANE PROTEIN"/>
    <property type="match status" value="1"/>
</dbReference>
<feature type="transmembrane region" description="Helical" evidence="2">
    <location>
        <begin position="16"/>
        <end position="37"/>
    </location>
</feature>
<organism evidence="3 4">
    <name type="scientific">Phyllachora maydis</name>
    <dbReference type="NCBI Taxonomy" id="1825666"/>
    <lineage>
        <taxon>Eukaryota</taxon>
        <taxon>Fungi</taxon>
        <taxon>Dikarya</taxon>
        <taxon>Ascomycota</taxon>
        <taxon>Pezizomycotina</taxon>
        <taxon>Sordariomycetes</taxon>
        <taxon>Sordariomycetidae</taxon>
        <taxon>Phyllachorales</taxon>
        <taxon>Phyllachoraceae</taxon>
        <taxon>Phyllachora</taxon>
    </lineage>
</organism>
<feature type="compositionally biased region" description="Basic and acidic residues" evidence="1">
    <location>
        <begin position="118"/>
        <end position="127"/>
    </location>
</feature>
<proteinExistence type="predicted"/>
<feature type="region of interest" description="Disordered" evidence="1">
    <location>
        <begin position="115"/>
        <end position="255"/>
    </location>
</feature>
<evidence type="ECO:0000313" key="3">
    <source>
        <dbReference type="EMBL" id="KAK2073559.1"/>
    </source>
</evidence>
<dbReference type="Proteomes" id="UP001217918">
    <property type="component" value="Unassembled WGS sequence"/>
</dbReference>
<dbReference type="EMBL" id="JAQQPM010000007">
    <property type="protein sequence ID" value="KAK2073559.1"/>
    <property type="molecule type" value="Genomic_DNA"/>
</dbReference>
<gene>
    <name evidence="3" type="ORF">P8C59_007837</name>
</gene>
<feature type="region of interest" description="Disordered" evidence="1">
    <location>
        <begin position="356"/>
        <end position="386"/>
    </location>
</feature>
<dbReference type="PANTHER" id="PTHR40623">
    <property type="entry name" value="INTEGRAL MEMBRANE PROTEIN"/>
    <property type="match status" value="1"/>
</dbReference>
<feature type="compositionally biased region" description="Polar residues" evidence="1">
    <location>
        <begin position="146"/>
        <end position="177"/>
    </location>
</feature>
<accession>A0AAD9MDY3</accession>
<evidence type="ECO:0000313" key="4">
    <source>
        <dbReference type="Proteomes" id="UP001217918"/>
    </source>
</evidence>
<feature type="region of interest" description="Disordered" evidence="1">
    <location>
        <begin position="275"/>
        <end position="324"/>
    </location>
</feature>
<comment type="caution">
    <text evidence="3">The sequence shown here is derived from an EMBL/GenBank/DDBJ whole genome shotgun (WGS) entry which is preliminary data.</text>
</comment>
<evidence type="ECO:0000256" key="2">
    <source>
        <dbReference type="SAM" id="Phobius"/>
    </source>
</evidence>
<keyword evidence="2" id="KW-1133">Transmembrane helix</keyword>
<reference evidence="3" key="1">
    <citation type="journal article" date="2023" name="Mol. Plant Microbe Interact.">
        <title>Elucidating the Obligate Nature and Biological Capacity of an Invasive Fungal Corn Pathogen.</title>
        <authorList>
            <person name="MacCready J.S."/>
            <person name="Roggenkamp E.M."/>
            <person name="Gdanetz K."/>
            <person name="Chilvers M.I."/>
        </authorList>
    </citation>
    <scope>NUCLEOTIDE SEQUENCE</scope>
    <source>
        <strain evidence="3">PM02</strain>
    </source>
</reference>
<sequence>MADGLFFASWALWEQMTFVLAVAIVLVFFAGLTKLWVTNRIMRKQEILDEEKRARLAETRKAGLTVKQQRGHEIPFGVRAIQSGVQVEGIWISRPPSPNADDTTKLASSASLVTLDSDSTKKGKQVADDSMSPSTSTFVHERTAGSEPSTTIPKGYAENNNSFDNITLSASPVTRPSTHPKKQRRQGISGDQDNSMGSRNGHHQGRPLYETYVPTSTSRGPRLSSRQSSASSSASSQSRAGGSGGSDSRTSSRSSRLYMARAYEDRAVYSAILQSSSPEKEPHDPFETPMRTPSSFTVLSPGDPSTPLMQSQDPAVPEPTFGPGDLHVNRSSRRVNQGFEVLPAGTFGTLQELRSDTGLVDQEHPDVSRSSKSFHRLKKQPPGQNP</sequence>
<dbReference type="AlphaFoldDB" id="A0AAD9MDY3"/>
<keyword evidence="2" id="KW-0812">Transmembrane</keyword>
<feature type="compositionally biased region" description="Polar residues" evidence="1">
    <location>
        <begin position="189"/>
        <end position="198"/>
    </location>
</feature>
<keyword evidence="2" id="KW-0472">Membrane</keyword>
<name>A0AAD9MDY3_9PEZI</name>
<feature type="compositionally biased region" description="Low complexity" evidence="1">
    <location>
        <begin position="224"/>
        <end position="255"/>
    </location>
</feature>
<protein>
    <submittedName>
        <fullName evidence="3">Uncharacterized protein</fullName>
    </submittedName>
</protein>
<keyword evidence="4" id="KW-1185">Reference proteome</keyword>
<evidence type="ECO:0000256" key="1">
    <source>
        <dbReference type="SAM" id="MobiDB-lite"/>
    </source>
</evidence>